<gene>
    <name evidence="3" type="ORF">C8Q69DRAFT_460737</name>
</gene>
<feature type="region of interest" description="Disordered" evidence="1">
    <location>
        <begin position="468"/>
        <end position="488"/>
    </location>
</feature>
<dbReference type="EMBL" id="RCNU01000003">
    <property type="protein sequence ID" value="RWQ96678.1"/>
    <property type="molecule type" value="Genomic_DNA"/>
</dbReference>
<dbReference type="PANTHER" id="PTHR13252">
    <property type="entry name" value="F-BOX ONLY PROTEIN 28"/>
    <property type="match status" value="1"/>
</dbReference>
<feature type="compositionally biased region" description="Acidic residues" evidence="1">
    <location>
        <begin position="599"/>
        <end position="614"/>
    </location>
</feature>
<comment type="caution">
    <text evidence="3">The sequence shown here is derived from an EMBL/GenBank/DDBJ whole genome shotgun (WGS) entry which is preliminary data.</text>
</comment>
<dbReference type="PROSITE" id="PS50181">
    <property type="entry name" value="FBOX"/>
    <property type="match status" value="1"/>
</dbReference>
<dbReference type="SMART" id="SM00256">
    <property type="entry name" value="FBOX"/>
    <property type="match status" value="1"/>
</dbReference>
<evidence type="ECO:0000313" key="3">
    <source>
        <dbReference type="EMBL" id="RWQ96678.1"/>
    </source>
</evidence>
<dbReference type="GeneID" id="39599470"/>
<feature type="compositionally biased region" description="Basic and acidic residues" evidence="1">
    <location>
        <begin position="626"/>
        <end position="635"/>
    </location>
</feature>
<proteinExistence type="predicted"/>
<feature type="region of interest" description="Disordered" evidence="1">
    <location>
        <begin position="597"/>
        <end position="635"/>
    </location>
</feature>
<dbReference type="InterPro" id="IPR036047">
    <property type="entry name" value="F-box-like_dom_sf"/>
</dbReference>
<dbReference type="Pfam" id="PF12937">
    <property type="entry name" value="F-box-like"/>
    <property type="match status" value="1"/>
</dbReference>
<dbReference type="VEuPathDB" id="FungiDB:C8Q69DRAFT_460737"/>
<evidence type="ECO:0000256" key="1">
    <source>
        <dbReference type="SAM" id="MobiDB-lite"/>
    </source>
</evidence>
<dbReference type="Proteomes" id="UP000283841">
    <property type="component" value="Unassembled WGS sequence"/>
</dbReference>
<protein>
    <recommendedName>
        <fullName evidence="2">F-box domain-containing protein</fullName>
    </recommendedName>
</protein>
<evidence type="ECO:0000259" key="2">
    <source>
        <dbReference type="PROSITE" id="PS50181"/>
    </source>
</evidence>
<dbReference type="AlphaFoldDB" id="A0A443HXW4"/>
<feature type="region of interest" description="Disordered" evidence="1">
    <location>
        <begin position="89"/>
        <end position="114"/>
    </location>
</feature>
<organism evidence="3 4">
    <name type="scientific">Byssochlamys spectabilis</name>
    <name type="common">Paecilomyces variotii</name>
    <dbReference type="NCBI Taxonomy" id="264951"/>
    <lineage>
        <taxon>Eukaryota</taxon>
        <taxon>Fungi</taxon>
        <taxon>Dikarya</taxon>
        <taxon>Ascomycota</taxon>
        <taxon>Pezizomycotina</taxon>
        <taxon>Eurotiomycetes</taxon>
        <taxon>Eurotiomycetidae</taxon>
        <taxon>Eurotiales</taxon>
        <taxon>Thermoascaceae</taxon>
        <taxon>Paecilomyces</taxon>
    </lineage>
</organism>
<dbReference type="PANTHER" id="PTHR13252:SF9">
    <property type="entry name" value="F-BOX ONLY PROTEIN 28"/>
    <property type="match status" value="1"/>
</dbReference>
<feature type="compositionally biased region" description="Polar residues" evidence="1">
    <location>
        <begin position="525"/>
        <end position="537"/>
    </location>
</feature>
<dbReference type="GO" id="GO:0000209">
    <property type="term" value="P:protein polyubiquitination"/>
    <property type="evidence" value="ECO:0007669"/>
    <property type="project" value="TreeGrafter"/>
</dbReference>
<dbReference type="SUPFAM" id="SSF81383">
    <property type="entry name" value="F-box domain"/>
    <property type="match status" value="1"/>
</dbReference>
<reference evidence="3 4" key="1">
    <citation type="journal article" date="2018" name="Front. Microbiol.">
        <title>Genomic and genetic insights into a cosmopolitan fungus, Paecilomyces variotii (Eurotiales).</title>
        <authorList>
            <person name="Urquhart A.S."/>
            <person name="Mondo S.J."/>
            <person name="Makela M.R."/>
            <person name="Hane J.K."/>
            <person name="Wiebenga A."/>
            <person name="He G."/>
            <person name="Mihaltcheva S."/>
            <person name="Pangilinan J."/>
            <person name="Lipzen A."/>
            <person name="Barry K."/>
            <person name="de Vries R.P."/>
            <person name="Grigoriev I.V."/>
            <person name="Idnurm A."/>
        </authorList>
    </citation>
    <scope>NUCLEOTIDE SEQUENCE [LARGE SCALE GENOMIC DNA]</scope>
    <source>
        <strain evidence="3 4">CBS 101075</strain>
    </source>
</reference>
<dbReference type="InterPro" id="IPR039719">
    <property type="entry name" value="FBXO28"/>
</dbReference>
<dbReference type="Gene3D" id="1.20.1280.50">
    <property type="match status" value="1"/>
</dbReference>
<accession>A0A443HXW4</accession>
<dbReference type="STRING" id="264951.A0A443HXW4"/>
<feature type="domain" description="F-box" evidence="2">
    <location>
        <begin position="1"/>
        <end position="44"/>
    </location>
</feature>
<name>A0A443HXW4_BYSSP</name>
<sequence>MDRLPVEIVSKIIDYLTPREQVQLQLVSRRFLALARDNHLWRLHCYEASWASKTDAVSARPASESLHTSSVAPLSSLGPGSLRFLIQPRTRSNGGGVTGHTAQRSSLGRRSRAAAEWDPSYETEDVDWYSEYIDRHGPISFSWLQQPYTVNESRRKKEFCDVKGMGLFRDWSSAREDKVVAPVDNGGVVIWDLNYSHANNTQTRKGRIVGSSAPGVLLTDTSGRSRTTTLEFTNIGECMSVDSISRRAYIAVGNVLNEIDLETLRLVSQKRYAWSIFAMSQETDYSVPLTLATTLSLHIYDSRLPAREEEAEISLRCEREPSPFLSASSVYPRPDSPYFQLQADGQPPHRIRSPDPSDVGTNYAPLFQPGPLSILHPPAPHVNTILLAGRFPSILSYDRRFFPQLQSTVHSGGRLCGLASIPAPKFPVSSDATWPPSHKIVACGEYNGKGSLALYDLTCSAAETNNELSNESSTLSPPRYQNRQSAASSKLLSVASHGTRIAYSDSEGNIKWVERDGRGEVRRFNINSYHARTPNRQDSTEQRGSDETSGSRLFPNHPSDEGDVARKILPTGANLTGDELLVWTGDRIGRIRFAANPDDSMDEEDDEVFSDDGLDPVSRQERRHTRQEEKMREQEYSEMMRRALEMQGDEVIWMGRLGMA</sequence>
<evidence type="ECO:0000313" key="4">
    <source>
        <dbReference type="Proteomes" id="UP000283841"/>
    </source>
</evidence>
<dbReference type="RefSeq" id="XP_028486323.1">
    <property type="nucleotide sequence ID" value="XM_028630193.1"/>
</dbReference>
<dbReference type="InterPro" id="IPR001810">
    <property type="entry name" value="F-box_dom"/>
</dbReference>
<keyword evidence="4" id="KW-1185">Reference proteome</keyword>
<feature type="region of interest" description="Disordered" evidence="1">
    <location>
        <begin position="524"/>
        <end position="565"/>
    </location>
</feature>